<dbReference type="InterPro" id="IPR001362">
    <property type="entry name" value="Glyco_hydro_32"/>
</dbReference>
<dbReference type="Pfam" id="PF08244">
    <property type="entry name" value="Glyco_hydro_32C"/>
    <property type="match status" value="1"/>
</dbReference>
<dbReference type="STRING" id="252514.A3224_05540"/>
<keyword evidence="6" id="KW-0732">Signal</keyword>
<dbReference type="Proteomes" id="UP000076077">
    <property type="component" value="Chromosome"/>
</dbReference>
<dbReference type="EMBL" id="CP014864">
    <property type="protein sequence ID" value="AMX02116.1"/>
    <property type="molecule type" value="Genomic_DNA"/>
</dbReference>
<evidence type="ECO:0000313" key="9">
    <source>
        <dbReference type="EMBL" id="AMX02116.1"/>
    </source>
</evidence>
<keyword evidence="3 5" id="KW-0378">Hydrolase</keyword>
<evidence type="ECO:0000256" key="6">
    <source>
        <dbReference type="SAM" id="SignalP"/>
    </source>
</evidence>
<dbReference type="InterPro" id="IPR013320">
    <property type="entry name" value="ConA-like_dom_sf"/>
</dbReference>
<feature type="domain" description="Glycosyl hydrolase family 32 N-terminal" evidence="7">
    <location>
        <begin position="267"/>
        <end position="579"/>
    </location>
</feature>
<dbReference type="Gene3D" id="2.60.120.200">
    <property type="match status" value="1"/>
</dbReference>
<protein>
    <recommendedName>
        <fullName evidence="2">beta-fructofuranosidase</fullName>
        <ecNumber evidence="2">3.2.1.26</ecNumber>
    </recommendedName>
</protein>
<dbReference type="PANTHER" id="PTHR43101">
    <property type="entry name" value="BETA-FRUCTOSIDASE"/>
    <property type="match status" value="1"/>
</dbReference>
<keyword evidence="10" id="KW-1185">Reference proteome</keyword>
<evidence type="ECO:0000313" key="10">
    <source>
        <dbReference type="Proteomes" id="UP000076077"/>
    </source>
</evidence>
<dbReference type="OrthoDB" id="9801455at2"/>
<accession>A0A143HKU6</accession>
<dbReference type="Pfam" id="PF00251">
    <property type="entry name" value="Glyco_hydro_32N"/>
    <property type="match status" value="1"/>
</dbReference>
<dbReference type="SUPFAM" id="SSF49899">
    <property type="entry name" value="Concanavalin A-like lectins/glucanases"/>
    <property type="match status" value="2"/>
</dbReference>
<dbReference type="SUPFAM" id="SSF75005">
    <property type="entry name" value="Arabinanase/levansucrase/invertase"/>
    <property type="match status" value="1"/>
</dbReference>
<dbReference type="GO" id="GO:0005975">
    <property type="term" value="P:carbohydrate metabolic process"/>
    <property type="evidence" value="ECO:0007669"/>
    <property type="project" value="InterPro"/>
</dbReference>
<evidence type="ECO:0000259" key="7">
    <source>
        <dbReference type="Pfam" id="PF00251"/>
    </source>
</evidence>
<dbReference type="InterPro" id="IPR051214">
    <property type="entry name" value="GH32_Enzymes"/>
</dbReference>
<evidence type="ECO:0000259" key="8">
    <source>
        <dbReference type="Pfam" id="PF08244"/>
    </source>
</evidence>
<feature type="chain" id="PRO_5007509444" description="beta-fructofuranosidase" evidence="6">
    <location>
        <begin position="27"/>
        <end position="750"/>
    </location>
</feature>
<keyword evidence="4 5" id="KW-0326">Glycosidase</keyword>
<dbReference type="GO" id="GO:0004564">
    <property type="term" value="F:beta-fructofuranosidase activity"/>
    <property type="evidence" value="ECO:0007669"/>
    <property type="project" value="UniProtKB-EC"/>
</dbReference>
<dbReference type="SMART" id="SM00640">
    <property type="entry name" value="Glyco_32"/>
    <property type="match status" value="1"/>
</dbReference>
<dbReference type="InterPro" id="IPR013148">
    <property type="entry name" value="Glyco_hydro_32_N"/>
</dbReference>
<organism evidence="9 10">
    <name type="scientific">Microbulbifer thermotolerans</name>
    <dbReference type="NCBI Taxonomy" id="252514"/>
    <lineage>
        <taxon>Bacteria</taxon>
        <taxon>Pseudomonadati</taxon>
        <taxon>Pseudomonadota</taxon>
        <taxon>Gammaproteobacteria</taxon>
        <taxon>Cellvibrionales</taxon>
        <taxon>Microbulbiferaceae</taxon>
        <taxon>Microbulbifer</taxon>
    </lineage>
</organism>
<evidence type="ECO:0000256" key="3">
    <source>
        <dbReference type="ARBA" id="ARBA00022801"/>
    </source>
</evidence>
<dbReference type="Pfam" id="PF13385">
    <property type="entry name" value="Laminin_G_3"/>
    <property type="match status" value="1"/>
</dbReference>
<evidence type="ECO:0000256" key="1">
    <source>
        <dbReference type="ARBA" id="ARBA00009902"/>
    </source>
</evidence>
<feature type="domain" description="Glycosyl hydrolase family 32 C-terminal" evidence="8">
    <location>
        <begin position="583"/>
        <end position="736"/>
    </location>
</feature>
<feature type="signal peptide" evidence="6">
    <location>
        <begin position="1"/>
        <end position="26"/>
    </location>
</feature>
<dbReference type="PANTHER" id="PTHR43101:SF1">
    <property type="entry name" value="BETA-FRUCTOSIDASE"/>
    <property type="match status" value="1"/>
</dbReference>
<evidence type="ECO:0000256" key="5">
    <source>
        <dbReference type="RuleBase" id="RU362110"/>
    </source>
</evidence>
<evidence type="ECO:0000256" key="2">
    <source>
        <dbReference type="ARBA" id="ARBA00012758"/>
    </source>
</evidence>
<reference evidence="10" key="1">
    <citation type="submission" date="2016-03" db="EMBL/GenBank/DDBJ databases">
        <authorList>
            <person name="Lee Y.-S."/>
            <person name="Choi Y.-L."/>
        </authorList>
    </citation>
    <scope>NUCLEOTIDE SEQUENCE [LARGE SCALE GENOMIC DNA]</scope>
    <source>
        <strain evidence="10">DAU221</strain>
    </source>
</reference>
<dbReference type="InterPro" id="IPR023296">
    <property type="entry name" value="Glyco_hydro_beta-prop_sf"/>
</dbReference>
<gene>
    <name evidence="9" type="ORF">A3224_05540</name>
</gene>
<dbReference type="EC" id="3.2.1.26" evidence="2"/>
<evidence type="ECO:0000256" key="4">
    <source>
        <dbReference type="ARBA" id="ARBA00023295"/>
    </source>
</evidence>
<dbReference type="Gene3D" id="2.115.10.20">
    <property type="entry name" value="Glycosyl hydrolase domain, family 43"/>
    <property type="match status" value="1"/>
</dbReference>
<dbReference type="CDD" id="cd08996">
    <property type="entry name" value="GH32_FFase"/>
    <property type="match status" value="1"/>
</dbReference>
<proteinExistence type="inferred from homology"/>
<comment type="similarity">
    <text evidence="1 5">Belongs to the glycosyl hydrolase 32 family.</text>
</comment>
<dbReference type="Gene3D" id="2.60.120.560">
    <property type="entry name" value="Exo-inulinase, domain 1"/>
    <property type="match status" value="1"/>
</dbReference>
<dbReference type="KEGG" id="mthd:A3224_05540"/>
<name>A0A143HKU6_MICTH</name>
<dbReference type="AlphaFoldDB" id="A0A143HKU6"/>
<dbReference type="InterPro" id="IPR013189">
    <property type="entry name" value="Glyco_hydro_32_C"/>
</dbReference>
<sequence length="750" mass="84280">MEMSVRKSFVTFVVCLWACYCVSTSAQLQADYTQDFERLEAGALAPAKIHTQFSAPDAVIGVSGQAWRSDGFSSWLEIPWQSGPELSATLWVALESYPSDREVPVNNLSPSSILNQWEEGAGFDVFIDTYGRWGIRVHTEEGEITLTAPERFPLYRWVQLGVSIDRHRVALYLEGEVVVEAELAAPLRPADAPLQIARSPREVDMLNFTVNRLNGAFDSLRLYQRGLSSREMTAVRAQVAREKFDAQASLVVPASRFADDHLRPRLHAMPPANWTNEPHGFVRVGEMWHLFYQRTPNGPYKTQMHWGHMASRDLLHWRNLEDALWPELQADDFGFDMKGIWSGDVIYDGGKAFAFYTSVNHFDRLKHSNPGISVAVSEDPELRYWRKLGPIINSKYVRDFRDPYLFRDGDSLHMLIGAALEDGGGLDHYVLEGEEKIGPWRHLQKFVSVPYHEMDIGSLIWEMPVFERISDDAYILLANPIGGEVTKYGEPATRAVYWIGQWRDGLFHPLYTEPKHLDLLPGHLAPTVARAPDGSLRAIGIIDERRSPQAQENAGWAHTFSFPRRWRLLGDGRTLGQSPAPELTALRGEALFTSKTLSITPQAHKLLHPQGAYELLIEAQGAPPLALKLDLLASDAGEYTRLEIDGVEGRLVLDKTHASLSGEDEGPLRLETAYDSSAFGPLRRLRVFVDGSVIEVFINDAAAFSFRSYPKDPMARQVRVQSLGRDQSGQVRVSAWPLFLPSVMEVVGTH</sequence>